<dbReference type="SUPFAM" id="SSF57667">
    <property type="entry name" value="beta-beta-alpha zinc fingers"/>
    <property type="match status" value="3"/>
</dbReference>
<feature type="domain" description="C2H2-type" evidence="14">
    <location>
        <begin position="521"/>
        <end position="548"/>
    </location>
</feature>
<feature type="domain" description="C2H2-type" evidence="14">
    <location>
        <begin position="551"/>
        <end position="576"/>
    </location>
</feature>
<evidence type="ECO:0000259" key="14">
    <source>
        <dbReference type="PROSITE" id="PS50157"/>
    </source>
</evidence>
<evidence type="ECO:0000256" key="4">
    <source>
        <dbReference type="ARBA" id="ARBA00022723"/>
    </source>
</evidence>
<dbReference type="FunFam" id="3.30.160.60:FF:000028">
    <property type="entry name" value="zinc finger protein 90 homolog"/>
    <property type="match status" value="1"/>
</dbReference>
<evidence type="ECO:0000256" key="13">
    <source>
        <dbReference type="SAM" id="MobiDB-lite"/>
    </source>
</evidence>
<feature type="domain" description="C2H2-type" evidence="14">
    <location>
        <begin position="577"/>
        <end position="604"/>
    </location>
</feature>
<dbReference type="GO" id="GO:0005634">
    <property type="term" value="C:nucleus"/>
    <property type="evidence" value="ECO:0007669"/>
    <property type="project" value="UniProtKB-SubCell"/>
</dbReference>
<feature type="domain" description="C2H2-type" evidence="14">
    <location>
        <begin position="493"/>
        <end position="520"/>
    </location>
</feature>
<dbReference type="PANTHER" id="PTHR23234:SF10">
    <property type="entry name" value="RIKEN CDNA 6720489N17 GENE-RELATED"/>
    <property type="match status" value="1"/>
</dbReference>
<keyword evidence="4" id="KW-0479">Metal-binding</keyword>
<evidence type="ECO:0000256" key="9">
    <source>
        <dbReference type="ARBA" id="ARBA00023125"/>
    </source>
</evidence>
<dbReference type="GeneTree" id="ENSGT00940000154715"/>
<comment type="subcellular location">
    <subcellularLocation>
        <location evidence="2">Nucleus</location>
    </subcellularLocation>
</comment>
<organism evidence="15 16">
    <name type="scientific">Leptobrachium leishanense</name>
    <name type="common">Leishan spiny toad</name>
    <dbReference type="NCBI Taxonomy" id="445787"/>
    <lineage>
        <taxon>Eukaryota</taxon>
        <taxon>Metazoa</taxon>
        <taxon>Chordata</taxon>
        <taxon>Craniata</taxon>
        <taxon>Vertebrata</taxon>
        <taxon>Euteleostomi</taxon>
        <taxon>Amphibia</taxon>
        <taxon>Batrachia</taxon>
        <taxon>Anura</taxon>
        <taxon>Pelobatoidea</taxon>
        <taxon>Megophryidae</taxon>
        <taxon>Leptobrachium</taxon>
    </lineage>
</organism>
<keyword evidence="8" id="KW-0805">Transcription regulation</keyword>
<name>A0A8C5PRY3_9ANUR</name>
<keyword evidence="7" id="KW-0862">Zinc</keyword>
<evidence type="ECO:0000256" key="8">
    <source>
        <dbReference type="ARBA" id="ARBA00023015"/>
    </source>
</evidence>
<dbReference type="InterPro" id="IPR036236">
    <property type="entry name" value="Znf_C2H2_sf"/>
</dbReference>
<feature type="compositionally biased region" description="Basic and acidic residues" evidence="13">
    <location>
        <begin position="218"/>
        <end position="232"/>
    </location>
</feature>
<reference evidence="15" key="2">
    <citation type="submission" date="2025-09" db="UniProtKB">
        <authorList>
            <consortium name="Ensembl"/>
        </authorList>
    </citation>
    <scope>IDENTIFICATION</scope>
</reference>
<dbReference type="SMART" id="SM00355">
    <property type="entry name" value="ZnF_C2H2"/>
    <property type="match status" value="5"/>
</dbReference>
<dbReference type="FunFam" id="3.30.160.60:FF:000060">
    <property type="entry name" value="zinc finger protein 436"/>
    <property type="match status" value="1"/>
</dbReference>
<dbReference type="Proteomes" id="UP000694569">
    <property type="component" value="Unplaced"/>
</dbReference>
<reference evidence="15" key="1">
    <citation type="submission" date="2025-08" db="UniProtKB">
        <authorList>
            <consortium name="Ensembl"/>
        </authorList>
    </citation>
    <scope>IDENTIFICATION</scope>
</reference>
<dbReference type="InterPro" id="IPR013087">
    <property type="entry name" value="Znf_C2H2_type"/>
</dbReference>
<keyword evidence="5" id="KW-0677">Repeat</keyword>
<dbReference type="PANTHER" id="PTHR23234">
    <property type="entry name" value="ZNF44 PROTEIN"/>
    <property type="match status" value="1"/>
</dbReference>
<evidence type="ECO:0000256" key="2">
    <source>
        <dbReference type="ARBA" id="ARBA00004123"/>
    </source>
</evidence>
<keyword evidence="9" id="KW-0238">DNA-binding</keyword>
<feature type="region of interest" description="Disordered" evidence="13">
    <location>
        <begin position="165"/>
        <end position="258"/>
    </location>
</feature>
<proteinExistence type="inferred from homology"/>
<evidence type="ECO:0000256" key="11">
    <source>
        <dbReference type="ARBA" id="ARBA00023242"/>
    </source>
</evidence>
<feature type="region of interest" description="Disordered" evidence="13">
    <location>
        <begin position="415"/>
        <end position="451"/>
    </location>
</feature>
<sequence>MHQTQETDQPITAAPGTHGKLCWQSFSWCRCCSKVFLVVSPPDTFLFSPFPNLHSHPVKMIPNAKPSNERILKNALEIIYLVTGDEYVIVEKKFQCKCIDLLTSEIPLKYKDIAVFFSVEEWDYIKGHKDLSQDDVNHRSISPPGNDTSILKGLPVSFSCKIRAREEDGMNESDAQLQIIPSTRKKDSSEGNVKETPVKRDPETEKIRRESNAGQSPPEDRCPLNKVLEKPHRVSPSSGPLEDVKFQGFKGESDTPAWLSSRPGGCDTGDMRFAASPLWSMDDGSSVSHDFKREPRVVNFSSGVASEDDTGTFHGLQGEPHAASSLSDQTMEGDVGRYNEFIQDSKSTARSLGQTAEDDDRKFDRFKGDRYLASCSWDTTLEYDTSPYHEFQGQSNKTVCPAAQSMERCNTVSLTPRDDYEETSPNSPPPSSTSASNQRQPKTHFPGETLMSQDLDYDIKKVKIEDNSVLEKWFQHVPTSTDQQGDPRNKSSFACEVCGKHFPYRYHLIVHQRTHTGEKSPRCSECGKHFMYKSSLLRHQRTHTGEKVPWCNVCGKHFTYQSSLVRHQRTHTGEKSFTCSECGKQFVSNFNMVVHQRKHTGEKPYGCKVCGKCFAHKSAYNQHQKRHARDSSRVWKKLPS</sequence>
<evidence type="ECO:0000256" key="3">
    <source>
        <dbReference type="ARBA" id="ARBA00006991"/>
    </source>
</evidence>
<dbReference type="GO" id="GO:0003677">
    <property type="term" value="F:DNA binding"/>
    <property type="evidence" value="ECO:0007669"/>
    <property type="project" value="UniProtKB-KW"/>
</dbReference>
<dbReference type="Gene3D" id="3.30.160.60">
    <property type="entry name" value="Classic Zinc Finger"/>
    <property type="match status" value="5"/>
</dbReference>
<dbReference type="Ensembl" id="ENSLLET00000027586.1">
    <property type="protein sequence ID" value="ENSLLEP00000026560.1"/>
    <property type="gene ID" value="ENSLLEG00000016762.1"/>
</dbReference>
<dbReference type="FunFam" id="3.30.160.60:FF:000557">
    <property type="entry name" value="zinc finger and SCAN domain-containing protein 29"/>
    <property type="match status" value="1"/>
</dbReference>
<evidence type="ECO:0000256" key="6">
    <source>
        <dbReference type="ARBA" id="ARBA00022771"/>
    </source>
</evidence>
<comment type="function">
    <text evidence="1">May be involved in transcriptional regulation.</text>
</comment>
<comment type="similarity">
    <text evidence="3">Belongs to the krueppel C2H2-type zinc-finger protein family.</text>
</comment>
<evidence type="ECO:0000256" key="7">
    <source>
        <dbReference type="ARBA" id="ARBA00022833"/>
    </source>
</evidence>
<protein>
    <recommendedName>
        <fullName evidence="14">C2H2-type domain-containing protein</fullName>
    </recommendedName>
</protein>
<dbReference type="PROSITE" id="PS50157">
    <property type="entry name" value="ZINC_FINGER_C2H2_2"/>
    <property type="match status" value="5"/>
</dbReference>
<accession>A0A8C5PRY3</accession>
<dbReference type="AlphaFoldDB" id="A0A8C5PRY3"/>
<evidence type="ECO:0000256" key="10">
    <source>
        <dbReference type="ARBA" id="ARBA00023163"/>
    </source>
</evidence>
<dbReference type="FunFam" id="3.30.160.60:FF:000478">
    <property type="entry name" value="Zinc finger protein 133"/>
    <property type="match status" value="1"/>
</dbReference>
<keyword evidence="6 12" id="KW-0863">Zinc-finger</keyword>
<feature type="compositionally biased region" description="Basic and acidic residues" evidence="13">
    <location>
        <begin position="184"/>
        <end position="211"/>
    </location>
</feature>
<evidence type="ECO:0000313" key="16">
    <source>
        <dbReference type="Proteomes" id="UP000694569"/>
    </source>
</evidence>
<keyword evidence="11" id="KW-0539">Nucleus</keyword>
<evidence type="ECO:0000256" key="12">
    <source>
        <dbReference type="PROSITE-ProRule" id="PRU00042"/>
    </source>
</evidence>
<feature type="domain" description="C2H2-type" evidence="14">
    <location>
        <begin position="605"/>
        <end position="632"/>
    </location>
</feature>
<evidence type="ECO:0000256" key="1">
    <source>
        <dbReference type="ARBA" id="ARBA00003767"/>
    </source>
</evidence>
<dbReference type="OrthoDB" id="6077919at2759"/>
<dbReference type="PROSITE" id="PS00028">
    <property type="entry name" value="ZINC_FINGER_C2H2_1"/>
    <property type="match status" value="5"/>
</dbReference>
<dbReference type="Pfam" id="PF00096">
    <property type="entry name" value="zf-C2H2"/>
    <property type="match status" value="5"/>
</dbReference>
<evidence type="ECO:0000313" key="15">
    <source>
        <dbReference type="Ensembl" id="ENSLLEP00000026560.1"/>
    </source>
</evidence>
<dbReference type="GO" id="GO:0008270">
    <property type="term" value="F:zinc ion binding"/>
    <property type="evidence" value="ECO:0007669"/>
    <property type="project" value="UniProtKB-KW"/>
</dbReference>
<dbReference type="FunFam" id="3.30.160.60:FF:002343">
    <property type="entry name" value="Zinc finger protein 33A"/>
    <property type="match status" value="1"/>
</dbReference>
<keyword evidence="16" id="KW-1185">Reference proteome</keyword>
<evidence type="ECO:0000256" key="5">
    <source>
        <dbReference type="ARBA" id="ARBA00022737"/>
    </source>
</evidence>
<keyword evidence="10" id="KW-0804">Transcription</keyword>
<dbReference type="InterPro" id="IPR050758">
    <property type="entry name" value="Znf_C2H2-type"/>
</dbReference>